<dbReference type="PANTHER" id="PTHR43752:SF2">
    <property type="entry name" value="BNR_ASP-BOX REPEAT FAMILY PROTEIN"/>
    <property type="match status" value="1"/>
</dbReference>
<dbReference type="EMBL" id="VSSQ01042345">
    <property type="protein sequence ID" value="MPM95913.1"/>
    <property type="molecule type" value="Genomic_DNA"/>
</dbReference>
<proteinExistence type="predicted"/>
<dbReference type="AlphaFoldDB" id="A0A645E528"/>
<comment type="caution">
    <text evidence="2">The sequence shown here is derived from an EMBL/GenBank/DDBJ whole genome shotgun (WGS) entry which is preliminary data.</text>
</comment>
<dbReference type="InterPro" id="IPR036278">
    <property type="entry name" value="Sialidase_sf"/>
</dbReference>
<reference evidence="2" key="1">
    <citation type="submission" date="2019-08" db="EMBL/GenBank/DDBJ databases">
        <authorList>
            <person name="Kucharzyk K."/>
            <person name="Murdoch R.W."/>
            <person name="Higgins S."/>
            <person name="Loffler F."/>
        </authorList>
    </citation>
    <scope>NUCLEOTIDE SEQUENCE</scope>
</reference>
<feature type="domain" description="Sialidase" evidence="1">
    <location>
        <begin position="1"/>
        <end position="108"/>
    </location>
</feature>
<protein>
    <recommendedName>
        <fullName evidence="1">Sialidase domain-containing protein</fullName>
    </recommendedName>
</protein>
<dbReference type="PANTHER" id="PTHR43752">
    <property type="entry name" value="BNR/ASP-BOX REPEAT FAMILY PROTEIN"/>
    <property type="match status" value="1"/>
</dbReference>
<gene>
    <name evidence="2" type="ORF">SDC9_143069</name>
</gene>
<evidence type="ECO:0000259" key="1">
    <source>
        <dbReference type="Pfam" id="PF13088"/>
    </source>
</evidence>
<name>A0A645E528_9ZZZZ</name>
<evidence type="ECO:0000313" key="2">
    <source>
        <dbReference type="EMBL" id="MPM95913.1"/>
    </source>
</evidence>
<organism evidence="2">
    <name type="scientific">bioreactor metagenome</name>
    <dbReference type="NCBI Taxonomy" id="1076179"/>
    <lineage>
        <taxon>unclassified sequences</taxon>
        <taxon>metagenomes</taxon>
        <taxon>ecological metagenomes</taxon>
    </lineage>
</organism>
<accession>A0A645E528</accession>
<sequence>MLLRSNLGYIYRSDSEDYGRTWCNAYSTGLFNPNSGIDAVKMDDGTIMLLSNPIKNNWGYRAPLDLTYSKDNGKTWSLLKTLEETVEGKEEELEYSYPAITSVGNKLYMTYTYNRLSIAYWEITIEE</sequence>
<dbReference type="Pfam" id="PF13088">
    <property type="entry name" value="BNR_2"/>
    <property type="match status" value="1"/>
</dbReference>
<dbReference type="SUPFAM" id="SSF50939">
    <property type="entry name" value="Sialidases"/>
    <property type="match status" value="1"/>
</dbReference>
<dbReference type="CDD" id="cd15482">
    <property type="entry name" value="Sialidase_non-viral"/>
    <property type="match status" value="1"/>
</dbReference>
<dbReference type="Gene3D" id="2.120.10.10">
    <property type="match status" value="1"/>
</dbReference>
<dbReference type="InterPro" id="IPR011040">
    <property type="entry name" value="Sialidase"/>
</dbReference>